<gene>
    <name evidence="1" type="ORF">LM1A4_025</name>
</gene>
<proteinExistence type="predicted"/>
<accession>D4N4J8</accession>
<evidence type="ECO:0000313" key="1">
    <source>
        <dbReference type="EMBL" id="ADD71748.1"/>
    </source>
</evidence>
<organism evidence="1 2">
    <name type="scientific">Leuconostoc phage 1-A4</name>
    <dbReference type="NCBI Taxonomy" id="745088"/>
    <lineage>
        <taxon>Viruses</taxon>
        <taxon>Duplodnaviria</taxon>
        <taxon>Heunggongvirae</taxon>
        <taxon>Uroviricota</taxon>
        <taxon>Caudoviricetes</taxon>
        <taxon>Mccleskeyvirinae</taxon>
        <taxon>Unaquatrovirus</taxon>
        <taxon>Unaquatrovirus uv1A4</taxon>
    </lineage>
</organism>
<keyword evidence="2" id="KW-1185">Reference proteome</keyword>
<dbReference type="Proteomes" id="UP000001704">
    <property type="component" value="Segment"/>
</dbReference>
<dbReference type="GeneID" id="26041810"/>
<evidence type="ECO:0000313" key="2">
    <source>
        <dbReference type="Proteomes" id="UP000001704"/>
    </source>
</evidence>
<dbReference type="KEGG" id="vg:26041810"/>
<protein>
    <submittedName>
        <fullName evidence="1">Uncharacterized protein</fullName>
    </submittedName>
</protein>
<sequence length="44" mass="5502">MSNKRVEHRKEVTQMQIIIKELTRYFKSDKVLQQETPRWRQTIK</sequence>
<dbReference type="EMBL" id="GQ451696">
    <property type="protein sequence ID" value="ADD71748.1"/>
    <property type="molecule type" value="Genomic_DNA"/>
</dbReference>
<dbReference type="RefSeq" id="YP_009168355.1">
    <property type="nucleotide sequence ID" value="NC_027987.1"/>
</dbReference>
<reference evidence="1 2" key="1">
    <citation type="journal article" date="2010" name="Appl. Environ. Microbiol.">
        <title>Sequence analysis of Leuconostoc mesenteroides bacteriophage Phi1-A4 isolated from an industrial vegetable fermentation.</title>
        <authorList>
            <person name="Lu Z."/>
            <person name="Altermann E."/>
            <person name="Breidt F."/>
            <person name="Kozyavkin S."/>
        </authorList>
    </citation>
    <scope>NUCLEOTIDE SEQUENCE [LARGE SCALE GENOMIC DNA]</scope>
</reference>
<name>D4N4J8_9CAUD</name>